<dbReference type="SMART" id="SM00256">
    <property type="entry name" value="FBOX"/>
    <property type="match status" value="1"/>
</dbReference>
<dbReference type="AlphaFoldDB" id="A0AAD5A2W5"/>
<evidence type="ECO:0000259" key="2">
    <source>
        <dbReference type="PROSITE" id="PS50181"/>
    </source>
</evidence>
<reference evidence="3" key="1">
    <citation type="submission" date="2018-07" db="EMBL/GenBank/DDBJ databases">
        <title>Comparative genomics of catfishes provides insights into carnivory and benthic adaptation.</title>
        <authorList>
            <person name="Zhang Y."/>
            <person name="Wang D."/>
            <person name="Peng Z."/>
            <person name="Zheng S."/>
            <person name="Shao F."/>
            <person name="Tao W."/>
        </authorList>
    </citation>
    <scope>NUCLEOTIDE SEQUENCE</scope>
    <source>
        <strain evidence="3">Chongqing</strain>
    </source>
</reference>
<evidence type="ECO:0000256" key="1">
    <source>
        <dbReference type="SAM" id="MobiDB-lite"/>
    </source>
</evidence>
<protein>
    <submittedName>
        <fullName evidence="3">F-box protein 36b</fullName>
    </submittedName>
</protein>
<dbReference type="Proteomes" id="UP001205998">
    <property type="component" value="Unassembled WGS sequence"/>
</dbReference>
<dbReference type="InterPro" id="IPR001810">
    <property type="entry name" value="F-box_dom"/>
</dbReference>
<dbReference type="PROSITE" id="PS50181">
    <property type="entry name" value="FBOX"/>
    <property type="match status" value="1"/>
</dbReference>
<accession>A0AAD5A2W5</accession>
<dbReference type="EMBL" id="MU580030">
    <property type="protein sequence ID" value="KAI5608933.1"/>
    <property type="molecule type" value="Genomic_DNA"/>
</dbReference>
<feature type="region of interest" description="Disordered" evidence="1">
    <location>
        <begin position="112"/>
        <end position="142"/>
    </location>
</feature>
<feature type="compositionally biased region" description="Basic residues" evidence="1">
    <location>
        <begin position="112"/>
        <end position="130"/>
    </location>
</feature>
<dbReference type="Gene3D" id="1.20.1280.50">
    <property type="match status" value="1"/>
</dbReference>
<feature type="domain" description="F-box" evidence="2">
    <location>
        <begin position="19"/>
        <end position="65"/>
    </location>
</feature>
<feature type="compositionally biased region" description="Polar residues" evidence="1">
    <location>
        <begin position="132"/>
        <end position="142"/>
    </location>
</feature>
<dbReference type="InterPro" id="IPR036047">
    <property type="entry name" value="F-box-like_dom_sf"/>
</dbReference>
<proteinExistence type="predicted"/>
<keyword evidence="4" id="KW-1185">Reference proteome</keyword>
<sequence>MVFGPRVLQHSMCLCQGRYDYLQRLPDLLLLHIMAYLELEDVRQLAHTCHRFRQLCSSEEFWEQTVRLRCDTLTPGMEDLARDVGWRRVFFTNKLQLQKQIRRRRVRAHTHTHTHTHTHSHTHTQTHTHTHLINNISHNDIH</sequence>
<evidence type="ECO:0000313" key="4">
    <source>
        <dbReference type="Proteomes" id="UP001205998"/>
    </source>
</evidence>
<dbReference type="SUPFAM" id="SSF81383">
    <property type="entry name" value="F-box domain"/>
    <property type="match status" value="1"/>
</dbReference>
<comment type="caution">
    <text evidence="3">The sequence shown here is derived from an EMBL/GenBank/DDBJ whole genome shotgun (WGS) entry which is preliminary data.</text>
</comment>
<dbReference type="Pfam" id="PF12937">
    <property type="entry name" value="F-box-like"/>
    <property type="match status" value="1"/>
</dbReference>
<organism evidence="3 4">
    <name type="scientific">Silurus asotus</name>
    <name type="common">Amur catfish</name>
    <name type="synonym">Parasilurus asotus</name>
    <dbReference type="NCBI Taxonomy" id="30991"/>
    <lineage>
        <taxon>Eukaryota</taxon>
        <taxon>Metazoa</taxon>
        <taxon>Chordata</taxon>
        <taxon>Craniata</taxon>
        <taxon>Vertebrata</taxon>
        <taxon>Euteleostomi</taxon>
        <taxon>Actinopterygii</taxon>
        <taxon>Neopterygii</taxon>
        <taxon>Teleostei</taxon>
        <taxon>Ostariophysi</taxon>
        <taxon>Siluriformes</taxon>
        <taxon>Siluridae</taxon>
        <taxon>Silurus</taxon>
    </lineage>
</organism>
<evidence type="ECO:0000313" key="3">
    <source>
        <dbReference type="EMBL" id="KAI5608933.1"/>
    </source>
</evidence>
<name>A0AAD5A2W5_SILAS</name>
<gene>
    <name evidence="3" type="ORF">C0J50_6502</name>
</gene>